<evidence type="ECO:0000256" key="4">
    <source>
        <dbReference type="ARBA" id="ARBA00022692"/>
    </source>
</evidence>
<dbReference type="InterPro" id="IPR010290">
    <property type="entry name" value="TM_effector"/>
</dbReference>
<keyword evidence="2" id="KW-0813">Transport</keyword>
<evidence type="ECO:0000256" key="2">
    <source>
        <dbReference type="ARBA" id="ARBA00022448"/>
    </source>
</evidence>
<dbReference type="InterPro" id="IPR020846">
    <property type="entry name" value="MFS_dom"/>
</dbReference>
<evidence type="ECO:0000313" key="10">
    <source>
        <dbReference type="Proteomes" id="UP000542720"/>
    </source>
</evidence>
<feature type="transmembrane region" description="Helical" evidence="7">
    <location>
        <begin position="375"/>
        <end position="393"/>
    </location>
</feature>
<dbReference type="SUPFAM" id="SSF103473">
    <property type="entry name" value="MFS general substrate transporter"/>
    <property type="match status" value="1"/>
</dbReference>
<feature type="transmembrane region" description="Helical" evidence="7">
    <location>
        <begin position="230"/>
        <end position="250"/>
    </location>
</feature>
<evidence type="ECO:0000256" key="3">
    <source>
        <dbReference type="ARBA" id="ARBA00022475"/>
    </source>
</evidence>
<keyword evidence="4 7" id="KW-0812">Transmembrane</keyword>
<feature type="domain" description="Major facilitator superfamily (MFS) profile" evidence="8">
    <location>
        <begin position="16"/>
        <end position="401"/>
    </location>
</feature>
<dbReference type="PANTHER" id="PTHR23513">
    <property type="entry name" value="INTEGRAL MEMBRANE EFFLUX PROTEIN-RELATED"/>
    <property type="match status" value="1"/>
</dbReference>
<feature type="transmembrane region" description="Helical" evidence="7">
    <location>
        <begin position="136"/>
        <end position="156"/>
    </location>
</feature>
<dbReference type="CDD" id="cd06173">
    <property type="entry name" value="MFS_MefA_like"/>
    <property type="match status" value="1"/>
</dbReference>
<feature type="transmembrane region" description="Helical" evidence="7">
    <location>
        <begin position="49"/>
        <end position="70"/>
    </location>
</feature>
<gene>
    <name evidence="9" type="ORF">H3H51_20245</name>
</gene>
<name>A0A7W4QG51_9GAMM</name>
<keyword evidence="10" id="KW-1185">Reference proteome</keyword>
<evidence type="ECO:0000259" key="8">
    <source>
        <dbReference type="PROSITE" id="PS50850"/>
    </source>
</evidence>
<feature type="transmembrane region" description="Helical" evidence="7">
    <location>
        <begin position="289"/>
        <end position="309"/>
    </location>
</feature>
<evidence type="ECO:0000256" key="1">
    <source>
        <dbReference type="ARBA" id="ARBA00004651"/>
    </source>
</evidence>
<dbReference type="Proteomes" id="UP000542720">
    <property type="component" value="Unassembled WGS sequence"/>
</dbReference>
<protein>
    <submittedName>
        <fullName evidence="9">MFS transporter</fullName>
    </submittedName>
</protein>
<feature type="transmembrane region" description="Helical" evidence="7">
    <location>
        <begin position="82"/>
        <end position="100"/>
    </location>
</feature>
<keyword evidence="3" id="KW-1003">Cell membrane</keyword>
<evidence type="ECO:0000256" key="5">
    <source>
        <dbReference type="ARBA" id="ARBA00022989"/>
    </source>
</evidence>
<feature type="transmembrane region" description="Helical" evidence="7">
    <location>
        <begin position="256"/>
        <end position="277"/>
    </location>
</feature>
<dbReference type="PROSITE" id="PS50850">
    <property type="entry name" value="MFS"/>
    <property type="match status" value="1"/>
</dbReference>
<dbReference type="AlphaFoldDB" id="A0A7W4QG51"/>
<dbReference type="RefSeq" id="WP_183090888.1">
    <property type="nucleotide sequence ID" value="NZ_JACJUD010000008.1"/>
</dbReference>
<feature type="transmembrane region" description="Helical" evidence="7">
    <location>
        <begin position="315"/>
        <end position="336"/>
    </location>
</feature>
<evidence type="ECO:0000256" key="7">
    <source>
        <dbReference type="SAM" id="Phobius"/>
    </source>
</evidence>
<proteinExistence type="predicted"/>
<dbReference type="GO" id="GO:0005886">
    <property type="term" value="C:plasma membrane"/>
    <property type="evidence" value="ECO:0007669"/>
    <property type="project" value="UniProtKB-SubCell"/>
</dbReference>
<feature type="transmembrane region" description="Helical" evidence="7">
    <location>
        <begin position="106"/>
        <end position="124"/>
    </location>
</feature>
<dbReference type="PANTHER" id="PTHR23513:SF11">
    <property type="entry name" value="STAPHYLOFERRIN A TRANSPORTER"/>
    <property type="match status" value="1"/>
</dbReference>
<dbReference type="Gene3D" id="1.20.1250.20">
    <property type="entry name" value="MFS general substrate transporter like domains"/>
    <property type="match status" value="1"/>
</dbReference>
<keyword evidence="5 7" id="KW-1133">Transmembrane helix</keyword>
<comment type="subcellular location">
    <subcellularLocation>
        <location evidence="1">Cell membrane</location>
        <topology evidence="1">Multi-pass membrane protein</topology>
    </subcellularLocation>
</comment>
<evidence type="ECO:0000256" key="6">
    <source>
        <dbReference type="ARBA" id="ARBA00023136"/>
    </source>
</evidence>
<feature type="transmembrane region" description="Helical" evidence="7">
    <location>
        <begin position="348"/>
        <end position="369"/>
    </location>
</feature>
<dbReference type="Pfam" id="PF05977">
    <property type="entry name" value="MFS_3"/>
    <property type="match status" value="1"/>
</dbReference>
<sequence length="530" mass="57385">MTDSSNSLWAPLRFPAFRWLWLGALAMNLAIWMQNVGAAWLMVSLSSSPMLVALVQTAISLPSFFFGLPGGVFADIFDRRRYLLLTHAGMLLAALALVGFCTTGMIAPWSLLALTFAFGIGFALQGPAWYTTQAEAVPRAFMASAMALSSVSYSSARAVGPALAGGVVAASGIVSVFVICALLLVGSVLVVACMRRPAKDSSMPAETLWAGLRGALRYARYSEVVRTQCLRTMAFVGAGSGLWALLPVVASESGGAGSYGMLLGSIGVGTMCGALFLPLLRAHLEINRMVLIATLVYALGMLVVAEVPNTMVRCVVLFFAGIGWLCVGTIHLVAIQSTVPPWIRARSVAIYMLVFQGSLAIGGAAWGAVATRIGTADALLLASLMVVMSLLVMRRYRARLGEEAEVTPSSHEMPAFSFAELQPQDGPVTVQIAYQIRPEDRAEFLRRIHAMGVNRRRDGASFWRIYRELERSAWYMERFMVDSWSDYLRQQTRATLADREAEEGVRALHVGAEPPRVSHYLRESLPLGDS</sequence>
<dbReference type="GO" id="GO:0022857">
    <property type="term" value="F:transmembrane transporter activity"/>
    <property type="evidence" value="ECO:0007669"/>
    <property type="project" value="InterPro"/>
</dbReference>
<comment type="caution">
    <text evidence="9">The sequence shown here is derived from an EMBL/GenBank/DDBJ whole genome shotgun (WGS) entry which is preliminary data.</text>
</comment>
<accession>A0A7W4QG51</accession>
<evidence type="ECO:0000313" key="9">
    <source>
        <dbReference type="EMBL" id="MBB2497358.1"/>
    </source>
</evidence>
<feature type="transmembrane region" description="Helical" evidence="7">
    <location>
        <begin position="20"/>
        <end position="43"/>
    </location>
</feature>
<keyword evidence="6 7" id="KW-0472">Membrane</keyword>
<reference evidence="9 10" key="1">
    <citation type="submission" date="2020-08" db="EMBL/GenBank/DDBJ databases">
        <authorList>
            <person name="Kim C.M."/>
        </authorList>
    </citation>
    <scope>NUCLEOTIDE SEQUENCE [LARGE SCALE GENOMIC DNA]</scope>
    <source>
        <strain evidence="9 10">UL070</strain>
    </source>
</reference>
<dbReference type="EMBL" id="JACJUD010000008">
    <property type="protein sequence ID" value="MBB2497358.1"/>
    <property type="molecule type" value="Genomic_DNA"/>
</dbReference>
<organism evidence="9 10">
    <name type="scientific">Aquipseudomonas ullengensis</name>
    <dbReference type="NCBI Taxonomy" id="2759166"/>
    <lineage>
        <taxon>Bacteria</taxon>
        <taxon>Pseudomonadati</taxon>
        <taxon>Pseudomonadota</taxon>
        <taxon>Gammaproteobacteria</taxon>
        <taxon>Pseudomonadales</taxon>
        <taxon>Pseudomonadaceae</taxon>
        <taxon>Aquipseudomonas</taxon>
    </lineage>
</organism>
<dbReference type="InterPro" id="IPR036259">
    <property type="entry name" value="MFS_trans_sf"/>
</dbReference>
<feature type="transmembrane region" description="Helical" evidence="7">
    <location>
        <begin position="162"/>
        <end position="193"/>
    </location>
</feature>